<dbReference type="Proteomes" id="UP000076871">
    <property type="component" value="Unassembled WGS sequence"/>
</dbReference>
<name>A0A165G6H7_9APHY</name>
<proteinExistence type="predicted"/>
<organism evidence="2 3">
    <name type="scientific">Laetiporus sulphureus 93-53</name>
    <dbReference type="NCBI Taxonomy" id="1314785"/>
    <lineage>
        <taxon>Eukaryota</taxon>
        <taxon>Fungi</taxon>
        <taxon>Dikarya</taxon>
        <taxon>Basidiomycota</taxon>
        <taxon>Agaricomycotina</taxon>
        <taxon>Agaricomycetes</taxon>
        <taxon>Polyporales</taxon>
        <taxon>Laetiporus</taxon>
    </lineage>
</organism>
<dbReference type="GeneID" id="63825152"/>
<gene>
    <name evidence="2" type="ORF">LAESUDRAFT_722042</name>
</gene>
<reference evidence="2 3" key="1">
    <citation type="journal article" date="2016" name="Mol. Biol. Evol.">
        <title>Comparative Genomics of Early-Diverging Mushroom-Forming Fungi Provides Insights into the Origins of Lignocellulose Decay Capabilities.</title>
        <authorList>
            <person name="Nagy L.G."/>
            <person name="Riley R."/>
            <person name="Tritt A."/>
            <person name="Adam C."/>
            <person name="Daum C."/>
            <person name="Floudas D."/>
            <person name="Sun H."/>
            <person name="Yadav J.S."/>
            <person name="Pangilinan J."/>
            <person name="Larsson K.H."/>
            <person name="Matsuura K."/>
            <person name="Barry K."/>
            <person name="Labutti K."/>
            <person name="Kuo R."/>
            <person name="Ohm R.A."/>
            <person name="Bhattacharya S.S."/>
            <person name="Shirouzu T."/>
            <person name="Yoshinaga Y."/>
            <person name="Martin F.M."/>
            <person name="Grigoriev I.V."/>
            <person name="Hibbett D.S."/>
        </authorList>
    </citation>
    <scope>NUCLEOTIDE SEQUENCE [LARGE SCALE GENOMIC DNA]</scope>
    <source>
        <strain evidence="2 3">93-53</strain>
    </source>
</reference>
<dbReference type="RefSeq" id="XP_040767633.1">
    <property type="nucleotide sequence ID" value="XM_040908123.1"/>
</dbReference>
<sequence length="66" mass="7451">MRDIVKRSPRSGEQQSRTAGNRGAISEMRKSDQKMVTGPQEYGKLQQTVMMIRIRAADCSMDMNGM</sequence>
<evidence type="ECO:0000256" key="1">
    <source>
        <dbReference type="SAM" id="MobiDB-lite"/>
    </source>
</evidence>
<accession>A0A165G6H7</accession>
<dbReference type="AlphaFoldDB" id="A0A165G6H7"/>
<evidence type="ECO:0000313" key="2">
    <source>
        <dbReference type="EMBL" id="KZT09893.1"/>
    </source>
</evidence>
<feature type="region of interest" description="Disordered" evidence="1">
    <location>
        <begin position="1"/>
        <end position="41"/>
    </location>
</feature>
<evidence type="ECO:0000313" key="3">
    <source>
        <dbReference type="Proteomes" id="UP000076871"/>
    </source>
</evidence>
<dbReference type="EMBL" id="KV427610">
    <property type="protein sequence ID" value="KZT09893.1"/>
    <property type="molecule type" value="Genomic_DNA"/>
</dbReference>
<keyword evidence="3" id="KW-1185">Reference proteome</keyword>
<dbReference type="InParanoid" id="A0A165G6H7"/>
<protein>
    <submittedName>
        <fullName evidence="2">Uncharacterized protein</fullName>
    </submittedName>
</protein>